<dbReference type="Proteomes" id="UP001211907">
    <property type="component" value="Unassembled WGS sequence"/>
</dbReference>
<dbReference type="AlphaFoldDB" id="A0AAD5XFT7"/>
<keyword evidence="3" id="KW-1185">Reference proteome</keyword>
<organism evidence="2 3">
    <name type="scientific">Physocladia obscura</name>
    <dbReference type="NCBI Taxonomy" id="109957"/>
    <lineage>
        <taxon>Eukaryota</taxon>
        <taxon>Fungi</taxon>
        <taxon>Fungi incertae sedis</taxon>
        <taxon>Chytridiomycota</taxon>
        <taxon>Chytridiomycota incertae sedis</taxon>
        <taxon>Chytridiomycetes</taxon>
        <taxon>Chytridiales</taxon>
        <taxon>Chytriomycetaceae</taxon>
        <taxon>Physocladia</taxon>
    </lineage>
</organism>
<reference evidence="2" key="1">
    <citation type="submission" date="2020-05" db="EMBL/GenBank/DDBJ databases">
        <title>Phylogenomic resolution of chytrid fungi.</title>
        <authorList>
            <person name="Stajich J.E."/>
            <person name="Amses K."/>
            <person name="Simmons R."/>
            <person name="Seto K."/>
            <person name="Myers J."/>
            <person name="Bonds A."/>
            <person name="Quandt C.A."/>
            <person name="Barry K."/>
            <person name="Liu P."/>
            <person name="Grigoriev I."/>
            <person name="Longcore J.E."/>
            <person name="James T.Y."/>
        </authorList>
    </citation>
    <scope>NUCLEOTIDE SEQUENCE</scope>
    <source>
        <strain evidence="2">JEL0513</strain>
    </source>
</reference>
<feature type="compositionally biased region" description="Low complexity" evidence="1">
    <location>
        <begin position="143"/>
        <end position="164"/>
    </location>
</feature>
<feature type="compositionally biased region" description="Polar residues" evidence="1">
    <location>
        <begin position="38"/>
        <end position="51"/>
    </location>
</feature>
<feature type="compositionally biased region" description="Low complexity" evidence="1">
    <location>
        <begin position="1"/>
        <end position="32"/>
    </location>
</feature>
<proteinExistence type="predicted"/>
<protein>
    <submittedName>
        <fullName evidence="2">Uncharacterized protein</fullName>
    </submittedName>
</protein>
<evidence type="ECO:0000313" key="3">
    <source>
        <dbReference type="Proteomes" id="UP001211907"/>
    </source>
</evidence>
<comment type="caution">
    <text evidence="2">The sequence shown here is derived from an EMBL/GenBank/DDBJ whole genome shotgun (WGS) entry which is preliminary data.</text>
</comment>
<name>A0AAD5XFT7_9FUNG</name>
<dbReference type="EMBL" id="JADGJH010000921">
    <property type="protein sequence ID" value="KAJ3120963.1"/>
    <property type="molecule type" value="Genomic_DNA"/>
</dbReference>
<accession>A0AAD5XFT7</accession>
<feature type="compositionally biased region" description="Low complexity" evidence="1">
    <location>
        <begin position="74"/>
        <end position="86"/>
    </location>
</feature>
<evidence type="ECO:0000256" key="1">
    <source>
        <dbReference type="SAM" id="MobiDB-lite"/>
    </source>
</evidence>
<feature type="region of interest" description="Disordered" evidence="1">
    <location>
        <begin position="140"/>
        <end position="164"/>
    </location>
</feature>
<gene>
    <name evidence="2" type="ORF">HK100_012583</name>
</gene>
<feature type="region of interest" description="Disordered" evidence="1">
    <location>
        <begin position="1"/>
        <end position="86"/>
    </location>
</feature>
<evidence type="ECO:0000313" key="2">
    <source>
        <dbReference type="EMBL" id="KAJ3120963.1"/>
    </source>
</evidence>
<sequence length="305" mass="32884">MESQQLIVTIAQQQQPSQEQQSTSSQNSVSTSAWPPVRNSSTANVNQTYSPHNHHSDNRRHVQSHRVHPGNEYTTATNSNDSSSTQSFTNMLRQYHYSSTSNSNNTAVPAGFIALPAVTTHATVSTSTLVSPWTNPPGPISITSTNLPPTALATTTSTSRGTSTTATTAISVVLPPTQSNLAVQQLQQTTNIPSAVNLYHLLTAQISGQIGTAETANVATGTQDRAERGISIQDSTQHSLHQHQQQQQQLLRDPSATTSGERWMRMAASSRRATDMATVRRQFRGKVVCNLSCGDCGVLVNKLQP</sequence>